<keyword evidence="5 6" id="KW-0472">Membrane</keyword>
<keyword evidence="4 6" id="KW-1133">Transmembrane helix</keyword>
<dbReference type="EMBL" id="FQZF01000041">
    <property type="protein sequence ID" value="SHK29236.1"/>
    <property type="molecule type" value="Genomic_DNA"/>
</dbReference>
<reference evidence="7 8" key="1">
    <citation type="submission" date="2016-11" db="EMBL/GenBank/DDBJ databases">
        <authorList>
            <person name="Jaros S."/>
            <person name="Januszkiewicz K."/>
            <person name="Wedrychowicz H."/>
        </authorList>
    </citation>
    <scope>NUCLEOTIDE SEQUENCE [LARGE SCALE GENOMIC DNA]</scope>
    <source>
        <strain evidence="7 8">DSM 14916</strain>
    </source>
</reference>
<dbReference type="Proteomes" id="UP000184387">
    <property type="component" value="Unassembled WGS sequence"/>
</dbReference>
<organism evidence="7 8">
    <name type="scientific">Muricoccus roseus</name>
    <dbReference type="NCBI Taxonomy" id="198092"/>
    <lineage>
        <taxon>Bacteria</taxon>
        <taxon>Pseudomonadati</taxon>
        <taxon>Pseudomonadota</taxon>
        <taxon>Alphaproteobacteria</taxon>
        <taxon>Acetobacterales</taxon>
        <taxon>Roseomonadaceae</taxon>
        <taxon>Muricoccus</taxon>
    </lineage>
</organism>
<accession>A0A1M6R9Y5</accession>
<dbReference type="GO" id="GO:0005886">
    <property type="term" value="C:plasma membrane"/>
    <property type="evidence" value="ECO:0007669"/>
    <property type="project" value="UniProtKB-SubCell"/>
</dbReference>
<gene>
    <name evidence="7" type="ORF">SAMN02745194_04631</name>
</gene>
<dbReference type="AlphaFoldDB" id="A0A1M6R9Y5"/>
<proteinExistence type="predicted"/>
<feature type="transmembrane region" description="Helical" evidence="6">
    <location>
        <begin position="132"/>
        <end position="156"/>
    </location>
</feature>
<keyword evidence="8" id="KW-1185">Reference proteome</keyword>
<protein>
    <submittedName>
        <fullName evidence="7">Threonine/homoserine/homoserine lactone efflux protein</fullName>
    </submittedName>
</protein>
<dbReference type="GO" id="GO:0015171">
    <property type="term" value="F:amino acid transmembrane transporter activity"/>
    <property type="evidence" value="ECO:0007669"/>
    <property type="project" value="TreeGrafter"/>
</dbReference>
<keyword evidence="3 6" id="KW-0812">Transmembrane</keyword>
<dbReference type="OrthoDB" id="6710777at2"/>
<dbReference type="PANTHER" id="PTHR30086:SF20">
    <property type="entry name" value="ARGININE EXPORTER PROTEIN ARGO-RELATED"/>
    <property type="match status" value="1"/>
</dbReference>
<dbReference type="GO" id="GO:0033228">
    <property type="term" value="P:cysteine export across plasma membrane"/>
    <property type="evidence" value="ECO:0007669"/>
    <property type="project" value="TreeGrafter"/>
</dbReference>
<feature type="transmembrane region" description="Helical" evidence="6">
    <location>
        <begin position="168"/>
        <end position="190"/>
    </location>
</feature>
<evidence type="ECO:0000256" key="6">
    <source>
        <dbReference type="SAM" id="Phobius"/>
    </source>
</evidence>
<comment type="subcellular location">
    <subcellularLocation>
        <location evidence="1">Cell membrane</location>
        <topology evidence="1">Multi-pass membrane protein</topology>
    </subcellularLocation>
</comment>
<evidence type="ECO:0000256" key="2">
    <source>
        <dbReference type="ARBA" id="ARBA00022475"/>
    </source>
</evidence>
<evidence type="ECO:0000256" key="4">
    <source>
        <dbReference type="ARBA" id="ARBA00022989"/>
    </source>
</evidence>
<evidence type="ECO:0000313" key="8">
    <source>
        <dbReference type="Proteomes" id="UP000184387"/>
    </source>
</evidence>
<evidence type="ECO:0000256" key="3">
    <source>
        <dbReference type="ARBA" id="ARBA00022692"/>
    </source>
</evidence>
<dbReference type="InterPro" id="IPR001123">
    <property type="entry name" value="LeuE-type"/>
</dbReference>
<keyword evidence="2" id="KW-1003">Cell membrane</keyword>
<feature type="transmembrane region" description="Helical" evidence="6">
    <location>
        <begin position="106"/>
        <end position="126"/>
    </location>
</feature>
<name>A0A1M6R9Y5_9PROT</name>
<evidence type="ECO:0000256" key="1">
    <source>
        <dbReference type="ARBA" id="ARBA00004651"/>
    </source>
</evidence>
<dbReference type="PANTHER" id="PTHR30086">
    <property type="entry name" value="ARGININE EXPORTER PROTEIN ARGO"/>
    <property type="match status" value="1"/>
</dbReference>
<evidence type="ECO:0000313" key="7">
    <source>
        <dbReference type="EMBL" id="SHK29236.1"/>
    </source>
</evidence>
<dbReference type="STRING" id="198092.SAMN02745194_04631"/>
<sequence length="191" mass="19265">MQDPVLFALTVLLILGTPGPTNTLLATAGGTAGFRRALPLVPAEAAGYLISILTIGLALGPVIASAPAVAMGLRLAVGAYLAWLAVKLWRRGAVDLSAVPVTPRQVFVTTLLNPKALVLALGVIPFGTPGWWPYLLGFLGLLVGVALGWIAIGAALGRAASAVGQAGLVPRVGAAAVGAFAVVLVVVPLLR</sequence>
<dbReference type="Pfam" id="PF01810">
    <property type="entry name" value="LysE"/>
    <property type="match status" value="1"/>
</dbReference>
<evidence type="ECO:0000256" key="5">
    <source>
        <dbReference type="ARBA" id="ARBA00023136"/>
    </source>
</evidence>
<dbReference type="RefSeq" id="WP_073139518.1">
    <property type="nucleotide sequence ID" value="NZ_FQZF01000041.1"/>
</dbReference>
<feature type="transmembrane region" description="Helical" evidence="6">
    <location>
        <begin position="52"/>
        <end position="85"/>
    </location>
</feature>